<evidence type="ECO:0000259" key="3">
    <source>
        <dbReference type="Pfam" id="PF07687"/>
    </source>
</evidence>
<dbReference type="InterPro" id="IPR011650">
    <property type="entry name" value="Peptidase_M20_dimer"/>
</dbReference>
<comment type="caution">
    <text evidence="4">The sequence shown here is derived from an EMBL/GenBank/DDBJ whole genome shotgun (WGS) entry which is preliminary data.</text>
</comment>
<feature type="domain" description="Peptidase M20 dimerisation" evidence="3">
    <location>
        <begin position="231"/>
        <end position="327"/>
    </location>
</feature>
<dbReference type="SUPFAM" id="SSF53187">
    <property type="entry name" value="Zn-dependent exopeptidases"/>
    <property type="match status" value="1"/>
</dbReference>
<reference evidence="4 5" key="1">
    <citation type="submission" date="2019-06" db="EMBL/GenBank/DDBJ databases">
        <title>Whole genome shotgun sequence of Corynebacterium flavescens NBRC 14136.</title>
        <authorList>
            <person name="Hosoyama A."/>
            <person name="Uohara A."/>
            <person name="Ohji S."/>
            <person name="Ichikawa N."/>
        </authorList>
    </citation>
    <scope>NUCLEOTIDE SEQUENCE [LARGE SCALE GENOMIC DNA]</scope>
    <source>
        <strain evidence="4 5">NBRC 14136</strain>
    </source>
</reference>
<dbReference type="EMBL" id="BJNB01000061">
    <property type="protein sequence ID" value="GEB98872.1"/>
    <property type="molecule type" value="Genomic_DNA"/>
</dbReference>
<evidence type="ECO:0000313" key="5">
    <source>
        <dbReference type="Proteomes" id="UP000315353"/>
    </source>
</evidence>
<dbReference type="InterPro" id="IPR002933">
    <property type="entry name" value="Peptidase_M20"/>
</dbReference>
<protein>
    <submittedName>
        <fullName evidence="4">Amidohydrolase</fullName>
    </submittedName>
</protein>
<dbReference type="PANTHER" id="PTHR11014">
    <property type="entry name" value="PEPTIDASE M20 FAMILY MEMBER"/>
    <property type="match status" value="1"/>
</dbReference>
<dbReference type="NCBIfam" id="TIGR01891">
    <property type="entry name" value="amidohydrolases"/>
    <property type="match status" value="1"/>
</dbReference>
<dbReference type="Gene3D" id="3.30.70.360">
    <property type="match status" value="1"/>
</dbReference>
<evidence type="ECO:0000313" key="4">
    <source>
        <dbReference type="EMBL" id="GEB98872.1"/>
    </source>
</evidence>
<dbReference type="SUPFAM" id="SSF55031">
    <property type="entry name" value="Bacterial exopeptidase dimerisation domain"/>
    <property type="match status" value="1"/>
</dbReference>
<dbReference type="AlphaFoldDB" id="A0AB73BAS2"/>
<dbReference type="Pfam" id="PF01546">
    <property type="entry name" value="Peptidase_M20"/>
    <property type="match status" value="1"/>
</dbReference>
<feature type="compositionally biased region" description="Low complexity" evidence="2">
    <location>
        <begin position="447"/>
        <end position="475"/>
    </location>
</feature>
<dbReference type="Pfam" id="PF07687">
    <property type="entry name" value="M20_dimer"/>
    <property type="match status" value="1"/>
</dbReference>
<gene>
    <name evidence="4" type="ORF">CFL01nite_23670</name>
</gene>
<dbReference type="InterPro" id="IPR017439">
    <property type="entry name" value="Amidohydrolase"/>
</dbReference>
<sequence length="475" mass="51243">MKDKLMTTPQEPYRKARKPRLGQQLPPLPVMATQVGGRAVSDIFLERGRALLPELQEIRRDLHKHPEVGLEMPRTQRAVLDALEGLPLEIHRGQDLSSVVSVLRGGKRGDRPVSVLLRADMDALEVREQTGDPFTSVNEFMHACGHDLHTAGLIGSVRLLCELREELKGDIIFMFQPGEESPGGAEPMIEEGVLDAAGRRPIAAYGLHVGPQDRGTFHHVAGPMMASSSNLSITVMGKGGHGSRPHDAADPVAALAEIQMAMQVALTRRFDALEPIVITVTTLRAGDGAFNAIPDKAMLGGTVRVLRDEKIEAVRQMITEVASSVAVSHRCTAHVDFEVLYAATKTNPRENQFAATLWSQMFGAENVMPLRAPMMASEDFGSVLAQVPGTFMWMGTANPATPEHLREWNHSPLARFDDSMLGEQAAALAAVAFERLATEDAHPSPSTRAMRAGTAAAPAAETQGAPTTEGAPVIN</sequence>
<dbReference type="FunFam" id="3.30.70.360:FF:000001">
    <property type="entry name" value="N-acetyldiaminopimelate deacetylase"/>
    <property type="match status" value="1"/>
</dbReference>
<evidence type="ECO:0000256" key="1">
    <source>
        <dbReference type="ARBA" id="ARBA00022801"/>
    </source>
</evidence>
<evidence type="ECO:0000256" key="2">
    <source>
        <dbReference type="SAM" id="MobiDB-lite"/>
    </source>
</evidence>
<accession>A0AB73BAS2</accession>
<dbReference type="PANTHER" id="PTHR11014:SF63">
    <property type="entry name" value="METALLOPEPTIDASE, PUTATIVE (AFU_ORTHOLOGUE AFUA_6G09600)-RELATED"/>
    <property type="match status" value="1"/>
</dbReference>
<name>A0AB73BAS2_CORFL</name>
<dbReference type="InterPro" id="IPR036264">
    <property type="entry name" value="Bact_exopeptidase_dim_dom"/>
</dbReference>
<dbReference type="GO" id="GO:0050118">
    <property type="term" value="F:N-acetyldiaminopimelate deacetylase activity"/>
    <property type="evidence" value="ECO:0007669"/>
    <property type="project" value="UniProtKB-ARBA"/>
</dbReference>
<proteinExistence type="predicted"/>
<feature type="region of interest" description="Disordered" evidence="2">
    <location>
        <begin position="439"/>
        <end position="475"/>
    </location>
</feature>
<keyword evidence="1" id="KW-0378">Hydrolase</keyword>
<dbReference type="GO" id="GO:0019877">
    <property type="term" value="P:diaminopimelate biosynthetic process"/>
    <property type="evidence" value="ECO:0007669"/>
    <property type="project" value="UniProtKB-ARBA"/>
</dbReference>
<organism evidence="4 5">
    <name type="scientific">Corynebacterium flavescens</name>
    <dbReference type="NCBI Taxonomy" id="28028"/>
    <lineage>
        <taxon>Bacteria</taxon>
        <taxon>Bacillati</taxon>
        <taxon>Actinomycetota</taxon>
        <taxon>Actinomycetes</taxon>
        <taxon>Mycobacteriales</taxon>
        <taxon>Corynebacteriaceae</taxon>
        <taxon>Corynebacterium</taxon>
    </lineage>
</organism>
<dbReference type="Proteomes" id="UP000315353">
    <property type="component" value="Unassembled WGS sequence"/>
</dbReference>
<dbReference type="Gene3D" id="3.40.630.10">
    <property type="entry name" value="Zn peptidases"/>
    <property type="match status" value="1"/>
</dbReference>